<dbReference type="AlphaFoldDB" id="A0A1Y3AU23"/>
<name>A0A1Y3AU23_EURMA</name>
<proteinExistence type="predicted"/>
<comment type="caution">
    <text evidence="2">The sequence shown here is derived from an EMBL/GenBank/DDBJ whole genome shotgun (WGS) entry which is preliminary data.</text>
</comment>
<keyword evidence="3" id="KW-1185">Reference proteome</keyword>
<evidence type="ECO:0000313" key="2">
    <source>
        <dbReference type="EMBL" id="OTF71507.1"/>
    </source>
</evidence>
<gene>
    <name evidence="2" type="ORF">BLA29_014589</name>
</gene>
<evidence type="ECO:0000256" key="1">
    <source>
        <dbReference type="SAM" id="MobiDB-lite"/>
    </source>
</evidence>
<dbReference type="EMBL" id="MUJZ01060679">
    <property type="protein sequence ID" value="OTF71507.1"/>
    <property type="molecule type" value="Genomic_DNA"/>
</dbReference>
<feature type="region of interest" description="Disordered" evidence="1">
    <location>
        <begin position="1"/>
        <end position="52"/>
    </location>
</feature>
<evidence type="ECO:0000313" key="3">
    <source>
        <dbReference type="Proteomes" id="UP000194236"/>
    </source>
</evidence>
<sequence>GGLTIGAHRARAGGPKIGTTKRSKGPQNRNDQKIKRAPKIVTTTRSKGPHKS</sequence>
<dbReference type="Proteomes" id="UP000194236">
    <property type="component" value="Unassembled WGS sequence"/>
</dbReference>
<accession>A0A1Y3AU23</accession>
<organism evidence="2 3">
    <name type="scientific">Euroglyphus maynei</name>
    <name type="common">Mayne's house dust mite</name>
    <dbReference type="NCBI Taxonomy" id="6958"/>
    <lineage>
        <taxon>Eukaryota</taxon>
        <taxon>Metazoa</taxon>
        <taxon>Ecdysozoa</taxon>
        <taxon>Arthropoda</taxon>
        <taxon>Chelicerata</taxon>
        <taxon>Arachnida</taxon>
        <taxon>Acari</taxon>
        <taxon>Acariformes</taxon>
        <taxon>Sarcoptiformes</taxon>
        <taxon>Astigmata</taxon>
        <taxon>Psoroptidia</taxon>
        <taxon>Analgoidea</taxon>
        <taxon>Pyroglyphidae</taxon>
        <taxon>Pyroglyphinae</taxon>
        <taxon>Euroglyphus</taxon>
    </lineage>
</organism>
<reference evidence="2 3" key="1">
    <citation type="submission" date="2017-03" db="EMBL/GenBank/DDBJ databases">
        <title>Genome Survey of Euroglyphus maynei.</title>
        <authorList>
            <person name="Arlian L.G."/>
            <person name="Morgan M.S."/>
            <person name="Rider S.D."/>
        </authorList>
    </citation>
    <scope>NUCLEOTIDE SEQUENCE [LARGE SCALE GENOMIC DNA]</scope>
    <source>
        <strain evidence="2">Arlian Lab</strain>
        <tissue evidence="2">Whole body</tissue>
    </source>
</reference>
<protein>
    <submittedName>
        <fullName evidence="2">Uncharacterized protein</fullName>
    </submittedName>
</protein>
<feature type="non-terminal residue" evidence="2">
    <location>
        <position position="1"/>
    </location>
</feature>